<dbReference type="InterPro" id="IPR006058">
    <property type="entry name" value="2Fe2S_fd_BS"/>
</dbReference>
<proteinExistence type="predicted"/>
<evidence type="ECO:0000256" key="1">
    <source>
        <dbReference type="ARBA" id="ARBA00022714"/>
    </source>
</evidence>
<sequence length="265" mass="28129">MFPQRVRTASAFVALIFVCYFTPGTPFTSPTTSRFLCKNGARVKNVQARTPLFGAIVSGGGNTANDDSSQARNYLGLLSNEGDSDLAAEDPSEMIRVRFKNPPSDSGVGAGEDVVILAKPGANLLRLGDQNGVKVPRACRTGLCGTCTATLIDPTWPGGEELGGEPGLQTIRVCGAGAMLPEGCDEMVIDLYRNNGKAGDEDDVPMSNPMARFDDGWETSYVADYQKDDRAEKGGEINGGGKVVREKPPTYDSGVGGVAPWDKIW</sequence>
<comment type="caution">
    <text evidence="6">The sequence shown here is derived from an EMBL/GenBank/DDBJ whole genome shotgun (WGS) entry which is preliminary data.</text>
</comment>
<dbReference type="PROSITE" id="PS00197">
    <property type="entry name" value="2FE2S_FER_1"/>
    <property type="match status" value="1"/>
</dbReference>
<reference evidence="7" key="1">
    <citation type="journal article" date="2023" name="Commun. Biol.">
        <title>Genome analysis of Parmales, the sister group of diatoms, reveals the evolutionary specialization of diatoms from phago-mixotrophs to photoautotrophs.</title>
        <authorList>
            <person name="Ban H."/>
            <person name="Sato S."/>
            <person name="Yoshikawa S."/>
            <person name="Yamada K."/>
            <person name="Nakamura Y."/>
            <person name="Ichinomiya M."/>
            <person name="Sato N."/>
            <person name="Blanc-Mathieu R."/>
            <person name="Endo H."/>
            <person name="Kuwata A."/>
            <person name="Ogata H."/>
        </authorList>
    </citation>
    <scope>NUCLEOTIDE SEQUENCE [LARGE SCALE GENOMIC DNA]</scope>
    <source>
        <strain evidence="7">NIES 3701</strain>
    </source>
</reference>
<evidence type="ECO:0000256" key="3">
    <source>
        <dbReference type="SAM" id="MobiDB-lite"/>
    </source>
</evidence>
<keyword evidence="2" id="KW-0411">Iron-sulfur</keyword>
<dbReference type="EMBL" id="BRXY01000515">
    <property type="protein sequence ID" value="GMH98353.1"/>
    <property type="molecule type" value="Genomic_DNA"/>
</dbReference>
<evidence type="ECO:0000313" key="6">
    <source>
        <dbReference type="EMBL" id="GMH98353.1"/>
    </source>
</evidence>
<evidence type="ECO:0000313" key="7">
    <source>
        <dbReference type="Proteomes" id="UP001165085"/>
    </source>
</evidence>
<dbReference type="GO" id="GO:0051537">
    <property type="term" value="F:2 iron, 2 sulfur cluster binding"/>
    <property type="evidence" value="ECO:0007669"/>
    <property type="project" value="UniProtKB-KW"/>
</dbReference>
<feature type="chain" id="PRO_5040884185" description="2Fe-2S ferredoxin-type domain-containing protein" evidence="4">
    <location>
        <begin position="27"/>
        <end position="265"/>
    </location>
</feature>
<keyword evidence="1" id="KW-0408">Iron</keyword>
<evidence type="ECO:0000259" key="5">
    <source>
        <dbReference type="Pfam" id="PF00111"/>
    </source>
</evidence>
<dbReference type="AlphaFoldDB" id="A0A9W7F2A9"/>
<dbReference type="Proteomes" id="UP001165085">
    <property type="component" value="Unassembled WGS sequence"/>
</dbReference>
<dbReference type="Gene3D" id="3.10.20.30">
    <property type="match status" value="1"/>
</dbReference>
<feature type="domain" description="2Fe-2S ferredoxin-type" evidence="5">
    <location>
        <begin position="111"/>
        <end position="157"/>
    </location>
</feature>
<keyword evidence="1" id="KW-0479">Metal-binding</keyword>
<keyword evidence="7" id="KW-1185">Reference proteome</keyword>
<accession>A0A9W7F2A9</accession>
<gene>
    <name evidence="6" type="ORF">TrST_g9804</name>
</gene>
<evidence type="ECO:0000256" key="4">
    <source>
        <dbReference type="SAM" id="SignalP"/>
    </source>
</evidence>
<name>A0A9W7F2A9_9STRA</name>
<keyword evidence="1" id="KW-0001">2Fe-2S</keyword>
<protein>
    <recommendedName>
        <fullName evidence="5">2Fe-2S ferredoxin-type domain-containing protein</fullName>
    </recommendedName>
</protein>
<dbReference type="CDD" id="cd00207">
    <property type="entry name" value="fer2"/>
    <property type="match status" value="1"/>
</dbReference>
<organism evidence="6 7">
    <name type="scientific">Triparma strigata</name>
    <dbReference type="NCBI Taxonomy" id="1606541"/>
    <lineage>
        <taxon>Eukaryota</taxon>
        <taxon>Sar</taxon>
        <taxon>Stramenopiles</taxon>
        <taxon>Ochrophyta</taxon>
        <taxon>Bolidophyceae</taxon>
        <taxon>Parmales</taxon>
        <taxon>Triparmaceae</taxon>
        <taxon>Triparma</taxon>
    </lineage>
</organism>
<feature type="region of interest" description="Disordered" evidence="3">
    <location>
        <begin position="231"/>
        <end position="256"/>
    </location>
</feature>
<evidence type="ECO:0000256" key="2">
    <source>
        <dbReference type="ARBA" id="ARBA00023014"/>
    </source>
</evidence>
<dbReference type="InterPro" id="IPR036010">
    <property type="entry name" value="2Fe-2S_ferredoxin-like_sf"/>
</dbReference>
<dbReference type="OrthoDB" id="4333at2759"/>
<dbReference type="InterPro" id="IPR012675">
    <property type="entry name" value="Beta-grasp_dom_sf"/>
</dbReference>
<dbReference type="Pfam" id="PF00111">
    <property type="entry name" value="Fer2"/>
    <property type="match status" value="1"/>
</dbReference>
<keyword evidence="4" id="KW-0732">Signal</keyword>
<dbReference type="SUPFAM" id="SSF54292">
    <property type="entry name" value="2Fe-2S ferredoxin-like"/>
    <property type="match status" value="1"/>
</dbReference>
<dbReference type="InterPro" id="IPR001041">
    <property type="entry name" value="2Fe-2S_ferredoxin-type"/>
</dbReference>
<feature type="signal peptide" evidence="4">
    <location>
        <begin position="1"/>
        <end position="26"/>
    </location>
</feature>